<keyword evidence="2" id="KW-1185">Reference proteome</keyword>
<accession>A0A1Y2ICJ5</accession>
<dbReference type="EMBL" id="KZ084141">
    <property type="protein sequence ID" value="OSC98152.1"/>
    <property type="molecule type" value="Genomic_DNA"/>
</dbReference>
<gene>
    <name evidence="1" type="ORF">PYCCODRAFT_1375675</name>
</gene>
<dbReference type="STRING" id="1353009.A0A1Y2ICJ5"/>
<sequence length="441" mass="50206">MHLTGLNLPDLFMGLFRGVIKGSTQSDAKTWECAVLQGDTWVNHGKRVERAMNFLPGFHDRPPRNIAEKISSGYKAAEFQTYMYKYAPFMLRSVLGRPYWTNLCKIARAVTVLHLVEISRSELLEAKGLLDDAVVEFEELYYARDIDRLHVVRPAIHTLWHTPDELVRRGTLIGCTQYLIERVIGELGADIKQPSNPYANLSQRALRRCQLNGVKIMLPELDRSQHAADWIPRGALDLGDGYALLRALDSCARRIPPAEAKAFTDFLHSFPDLTVTRADGPLKIRKWARLRTPREQVVRSAWKECEKPLSRLRMARCIKFTHNGETKVGEVRYFCQMGPEGTRRAVALVSCFGPVDIDVYRDSYKTVEMREYSGDADLLVIDVKSIKNVVGMVPDDMPEETDYTTDYTHLHVGLKYVVVEKLGFSLDVLVGTRDPEMDMEE</sequence>
<dbReference type="OrthoDB" id="2749821at2759"/>
<name>A0A1Y2ICJ5_TRAC3</name>
<dbReference type="AlphaFoldDB" id="A0A1Y2ICJ5"/>
<evidence type="ECO:0000313" key="1">
    <source>
        <dbReference type="EMBL" id="OSC98152.1"/>
    </source>
</evidence>
<proteinExistence type="predicted"/>
<evidence type="ECO:0000313" key="2">
    <source>
        <dbReference type="Proteomes" id="UP000193067"/>
    </source>
</evidence>
<reference evidence="1 2" key="1">
    <citation type="journal article" date="2015" name="Biotechnol. Biofuels">
        <title>Enhanced degradation of softwood versus hardwood by the white-rot fungus Pycnoporus coccineus.</title>
        <authorList>
            <person name="Couturier M."/>
            <person name="Navarro D."/>
            <person name="Chevret D."/>
            <person name="Henrissat B."/>
            <person name="Piumi F."/>
            <person name="Ruiz-Duenas F.J."/>
            <person name="Martinez A.T."/>
            <person name="Grigoriev I.V."/>
            <person name="Riley R."/>
            <person name="Lipzen A."/>
            <person name="Berrin J.G."/>
            <person name="Master E.R."/>
            <person name="Rosso M.N."/>
        </authorList>
    </citation>
    <scope>NUCLEOTIDE SEQUENCE [LARGE SCALE GENOMIC DNA]</scope>
    <source>
        <strain evidence="1 2">BRFM310</strain>
    </source>
</reference>
<dbReference type="Proteomes" id="UP000193067">
    <property type="component" value="Unassembled WGS sequence"/>
</dbReference>
<protein>
    <submittedName>
        <fullName evidence="1">Uncharacterized protein</fullName>
    </submittedName>
</protein>
<organism evidence="1 2">
    <name type="scientific">Trametes coccinea (strain BRFM310)</name>
    <name type="common">Pycnoporus coccineus</name>
    <dbReference type="NCBI Taxonomy" id="1353009"/>
    <lineage>
        <taxon>Eukaryota</taxon>
        <taxon>Fungi</taxon>
        <taxon>Dikarya</taxon>
        <taxon>Basidiomycota</taxon>
        <taxon>Agaricomycotina</taxon>
        <taxon>Agaricomycetes</taxon>
        <taxon>Polyporales</taxon>
        <taxon>Polyporaceae</taxon>
        <taxon>Trametes</taxon>
    </lineage>
</organism>